<evidence type="ECO:0000256" key="1">
    <source>
        <dbReference type="SAM" id="MobiDB-lite"/>
    </source>
</evidence>
<name>A0ABW4XJL3_9ACTN</name>
<protein>
    <recommendedName>
        <fullName evidence="5">DUF2254 domain-containing protein</fullName>
    </recommendedName>
</protein>
<evidence type="ECO:0000256" key="2">
    <source>
        <dbReference type="SAM" id="Phobius"/>
    </source>
</evidence>
<evidence type="ECO:0000313" key="3">
    <source>
        <dbReference type="EMBL" id="MFD2094189.1"/>
    </source>
</evidence>
<keyword evidence="4" id="KW-1185">Reference proteome</keyword>
<proteinExistence type="predicted"/>
<comment type="caution">
    <text evidence="3">The sequence shown here is derived from an EMBL/GenBank/DDBJ whole genome shotgun (WGS) entry which is preliminary data.</text>
</comment>
<feature type="transmembrane region" description="Helical" evidence="2">
    <location>
        <begin position="74"/>
        <end position="97"/>
    </location>
</feature>
<organism evidence="3 4">
    <name type="scientific">Blastococcus deserti</name>
    <dbReference type="NCBI Taxonomy" id="2259033"/>
    <lineage>
        <taxon>Bacteria</taxon>
        <taxon>Bacillati</taxon>
        <taxon>Actinomycetota</taxon>
        <taxon>Actinomycetes</taxon>
        <taxon>Geodermatophilales</taxon>
        <taxon>Geodermatophilaceae</taxon>
        <taxon>Blastococcus</taxon>
    </lineage>
</organism>
<feature type="transmembrane region" description="Helical" evidence="2">
    <location>
        <begin position="117"/>
        <end position="136"/>
    </location>
</feature>
<reference evidence="4" key="1">
    <citation type="journal article" date="2019" name="Int. J. Syst. Evol. Microbiol.">
        <title>The Global Catalogue of Microorganisms (GCM) 10K type strain sequencing project: providing services to taxonomists for standard genome sequencing and annotation.</title>
        <authorList>
            <consortium name="The Broad Institute Genomics Platform"/>
            <consortium name="The Broad Institute Genome Sequencing Center for Infectious Disease"/>
            <person name="Wu L."/>
            <person name="Ma J."/>
        </authorList>
    </citation>
    <scope>NUCLEOTIDE SEQUENCE [LARGE SCALE GENOMIC DNA]</scope>
    <source>
        <strain evidence="4">JCM 3338</strain>
    </source>
</reference>
<feature type="transmembrane region" description="Helical" evidence="2">
    <location>
        <begin position="35"/>
        <end position="54"/>
    </location>
</feature>
<sequence length="626" mass="69256">MTESSPEKAAERRSGQAPEPLRWVRDFLRRHLPRGIVQLVIALCAVALLSWLAFLRFPGAAISEPDYLTTLLQIVPSTVVAVFVFAAATVFVIAQVIHSPLGSRGVEVLLSSNRSHFVLGTGVLLLIASLLFAVSAPDVPRGGELPPAATALATGLAAATALYAGFAVILIFALLRDFVQPERYAERLCGSRERRYLRSEDAYQRIRTIRQWLRTACGSGESRDITLCLVALRNLVDWYVDSVTDERRSPERRTRLRERPPGEYETTGTVVRTHWKTIWDAPGAAAREGTGVDGTPARKDTPAEPESGHTERTSSHQPPEGDATAEERQEEKRLPGWFGGEIGRAAARSLETGIRGRTLLVRDADRILGTMCWATIRFHEAELTEEAAYLVDRIAEIGLFHQLADEKLYQTWCTQSSAFSLVKLADRLRDEPARLQLPPEHGETAAEVPRTPPHSLRDRVLVGWLLIKYDQAMCRQVPRGQTEAGRSAMTPDEAGTTSDGRRRLRRLRRVWIRVTGAGAPADRPDEVVAPAPDDGEPDLCESDLRATLGRSPDTAVVTQLARRLIDDLSWLETLQLERTRVLHGQDPVDVRSLESFLGAMIERLSPSEIGDGHGGRGQRLIRHPDG</sequence>
<dbReference type="RefSeq" id="WP_376880752.1">
    <property type="nucleotide sequence ID" value="NZ_JBHUHP010000030.1"/>
</dbReference>
<evidence type="ECO:0008006" key="5">
    <source>
        <dbReference type="Google" id="ProtNLM"/>
    </source>
</evidence>
<feature type="compositionally biased region" description="Basic and acidic residues" evidence="1">
    <location>
        <begin position="296"/>
        <end position="314"/>
    </location>
</feature>
<keyword evidence="2" id="KW-0812">Transmembrane</keyword>
<feature type="region of interest" description="Disordered" evidence="1">
    <location>
        <begin position="282"/>
        <end position="338"/>
    </location>
</feature>
<feature type="compositionally biased region" description="Basic and acidic residues" evidence="1">
    <location>
        <begin position="247"/>
        <end position="262"/>
    </location>
</feature>
<feature type="region of interest" description="Disordered" evidence="1">
    <location>
        <begin position="478"/>
        <end position="500"/>
    </location>
</feature>
<dbReference type="EMBL" id="JBHUHP010000030">
    <property type="protein sequence ID" value="MFD2094189.1"/>
    <property type="molecule type" value="Genomic_DNA"/>
</dbReference>
<feature type="transmembrane region" description="Helical" evidence="2">
    <location>
        <begin position="148"/>
        <end position="175"/>
    </location>
</feature>
<keyword evidence="2" id="KW-1133">Transmembrane helix</keyword>
<gene>
    <name evidence="3" type="ORF">ACFSHS_21690</name>
</gene>
<keyword evidence="2" id="KW-0472">Membrane</keyword>
<evidence type="ECO:0000313" key="4">
    <source>
        <dbReference type="Proteomes" id="UP001597402"/>
    </source>
</evidence>
<feature type="compositionally biased region" description="Basic and acidic residues" evidence="1">
    <location>
        <begin position="325"/>
        <end position="334"/>
    </location>
</feature>
<dbReference type="Proteomes" id="UP001597402">
    <property type="component" value="Unassembled WGS sequence"/>
</dbReference>
<feature type="region of interest" description="Disordered" evidence="1">
    <location>
        <begin position="606"/>
        <end position="626"/>
    </location>
</feature>
<feature type="region of interest" description="Disordered" evidence="1">
    <location>
        <begin position="247"/>
        <end position="269"/>
    </location>
</feature>
<accession>A0ABW4XJL3</accession>